<proteinExistence type="inferred from homology"/>
<comment type="cofactor">
    <cofactor evidence="2">
        <name>methylcob(III)alamin</name>
        <dbReference type="ChEBI" id="CHEBI:28115"/>
    </cofactor>
</comment>
<evidence type="ECO:0000256" key="15">
    <source>
        <dbReference type="ARBA" id="ARBA00031040"/>
    </source>
</evidence>
<dbReference type="PROSITE" id="PS50970">
    <property type="entry name" value="HCY"/>
    <property type="match status" value="1"/>
</dbReference>
<dbReference type="GO" id="GO:0031419">
    <property type="term" value="F:cobalamin binding"/>
    <property type="evidence" value="ECO:0007669"/>
    <property type="project" value="UniProtKB-KW"/>
</dbReference>
<dbReference type="SUPFAM" id="SSF82282">
    <property type="entry name" value="Homocysteine S-methyltransferase"/>
    <property type="match status" value="1"/>
</dbReference>
<comment type="caution">
    <text evidence="20">The sequence shown here is derived from an EMBL/GenBank/DDBJ whole genome shotgun (WGS) entry which is preliminary data.</text>
</comment>
<dbReference type="Gene3D" id="3.20.20.330">
    <property type="entry name" value="Homocysteine-binding-like domain"/>
    <property type="match status" value="1"/>
</dbReference>
<name>A0A644VEI2_9ZZZZ</name>
<dbReference type="InterPro" id="IPR006158">
    <property type="entry name" value="Cobalamin-bd"/>
</dbReference>
<dbReference type="SUPFAM" id="SSF47644">
    <property type="entry name" value="Methionine synthase domain"/>
    <property type="match status" value="1"/>
</dbReference>
<evidence type="ECO:0000256" key="3">
    <source>
        <dbReference type="ARBA" id="ARBA00005178"/>
    </source>
</evidence>
<dbReference type="GO" id="GO:0008705">
    <property type="term" value="F:methionine synthase activity"/>
    <property type="evidence" value="ECO:0007669"/>
    <property type="project" value="UniProtKB-EC"/>
</dbReference>
<comment type="cofactor">
    <cofactor evidence="1">
        <name>Zn(2+)</name>
        <dbReference type="ChEBI" id="CHEBI:29105"/>
    </cofactor>
</comment>
<dbReference type="InterPro" id="IPR011005">
    <property type="entry name" value="Dihydropteroate_synth-like_sf"/>
</dbReference>
<dbReference type="InterPro" id="IPR003726">
    <property type="entry name" value="HCY_dom"/>
</dbReference>
<protein>
    <recommendedName>
        <fullName evidence="5">methionine synthase</fullName>
        <ecNumber evidence="5">2.1.1.13</ecNumber>
    </recommendedName>
    <alternativeName>
        <fullName evidence="15">5-methyltetrahydrofolate--homocysteine methyltransferase</fullName>
    </alternativeName>
</protein>
<evidence type="ECO:0000256" key="9">
    <source>
        <dbReference type="ARBA" id="ARBA00022679"/>
    </source>
</evidence>
<evidence type="ECO:0000256" key="12">
    <source>
        <dbReference type="ARBA" id="ARBA00022833"/>
    </source>
</evidence>
<evidence type="ECO:0000259" key="16">
    <source>
        <dbReference type="PROSITE" id="PS50970"/>
    </source>
</evidence>
<dbReference type="EMBL" id="VSSQ01000273">
    <property type="protein sequence ID" value="MPL89102.1"/>
    <property type="molecule type" value="Genomic_DNA"/>
</dbReference>
<keyword evidence="12" id="KW-0862">Zinc</keyword>
<evidence type="ECO:0000256" key="7">
    <source>
        <dbReference type="ARBA" id="ARBA00022605"/>
    </source>
</evidence>
<dbReference type="InterPro" id="IPR036724">
    <property type="entry name" value="Cobalamin-bd_sf"/>
</dbReference>
<keyword evidence="7" id="KW-0028">Amino-acid biosynthesis</keyword>
<keyword evidence="11" id="KW-0479">Metal-binding</keyword>
<dbReference type="SUPFAM" id="SSF52242">
    <property type="entry name" value="Cobalamin (vitamin B12)-binding domain"/>
    <property type="match status" value="1"/>
</dbReference>
<dbReference type="PROSITE" id="PS51332">
    <property type="entry name" value="B12_BINDING"/>
    <property type="match status" value="1"/>
</dbReference>
<feature type="domain" description="Pterin-binding" evidence="17">
    <location>
        <begin position="308"/>
        <end position="552"/>
    </location>
</feature>
<keyword evidence="6 20" id="KW-0489">Methyltransferase</keyword>
<evidence type="ECO:0000259" key="17">
    <source>
        <dbReference type="PROSITE" id="PS50972"/>
    </source>
</evidence>
<dbReference type="GO" id="GO:0046653">
    <property type="term" value="P:tetrahydrofolate metabolic process"/>
    <property type="evidence" value="ECO:0007669"/>
    <property type="project" value="TreeGrafter"/>
</dbReference>
<reference evidence="20" key="1">
    <citation type="submission" date="2019-08" db="EMBL/GenBank/DDBJ databases">
        <authorList>
            <person name="Kucharzyk K."/>
            <person name="Murdoch R.W."/>
            <person name="Higgins S."/>
            <person name="Loffler F."/>
        </authorList>
    </citation>
    <scope>NUCLEOTIDE SEQUENCE</scope>
</reference>
<dbReference type="PANTHER" id="PTHR45833">
    <property type="entry name" value="METHIONINE SYNTHASE"/>
    <property type="match status" value="1"/>
</dbReference>
<dbReference type="InterPro" id="IPR003759">
    <property type="entry name" value="Cbl-bd_cap"/>
</dbReference>
<evidence type="ECO:0000259" key="18">
    <source>
        <dbReference type="PROSITE" id="PS51332"/>
    </source>
</evidence>
<evidence type="ECO:0000256" key="14">
    <source>
        <dbReference type="ARBA" id="ARBA00023285"/>
    </source>
</evidence>
<evidence type="ECO:0000256" key="4">
    <source>
        <dbReference type="ARBA" id="ARBA00010398"/>
    </source>
</evidence>
<dbReference type="Gene3D" id="3.20.20.20">
    <property type="entry name" value="Dihydropteroate synthase-like"/>
    <property type="match status" value="1"/>
</dbReference>
<feature type="domain" description="B12-binding" evidence="18">
    <location>
        <begin position="666"/>
        <end position="786"/>
    </location>
</feature>
<evidence type="ECO:0000256" key="8">
    <source>
        <dbReference type="ARBA" id="ARBA00022628"/>
    </source>
</evidence>
<keyword evidence="13" id="KW-0486">Methionine biosynthesis</keyword>
<dbReference type="UniPathway" id="UPA00051">
    <property type="reaction ID" value="UER00081"/>
</dbReference>
<dbReference type="Pfam" id="PF02607">
    <property type="entry name" value="B12-binding_2"/>
    <property type="match status" value="1"/>
</dbReference>
<dbReference type="Pfam" id="PF00809">
    <property type="entry name" value="Pterin_bind"/>
    <property type="match status" value="1"/>
</dbReference>
<dbReference type="PANTHER" id="PTHR45833:SF1">
    <property type="entry name" value="METHIONINE SYNTHASE"/>
    <property type="match status" value="1"/>
</dbReference>
<comment type="similarity">
    <text evidence="4">Belongs to the vitamin-B12 dependent methionine synthase family.</text>
</comment>
<dbReference type="AlphaFoldDB" id="A0A644VEI2"/>
<dbReference type="GO" id="GO:0005829">
    <property type="term" value="C:cytosol"/>
    <property type="evidence" value="ECO:0007669"/>
    <property type="project" value="TreeGrafter"/>
</dbReference>
<evidence type="ECO:0000259" key="19">
    <source>
        <dbReference type="PROSITE" id="PS51337"/>
    </source>
</evidence>
<dbReference type="GO" id="GO:0032259">
    <property type="term" value="P:methylation"/>
    <property type="evidence" value="ECO:0007669"/>
    <property type="project" value="UniProtKB-KW"/>
</dbReference>
<evidence type="ECO:0000256" key="10">
    <source>
        <dbReference type="ARBA" id="ARBA00022691"/>
    </source>
</evidence>
<dbReference type="InterPro" id="IPR000489">
    <property type="entry name" value="Pterin-binding_dom"/>
</dbReference>
<accession>A0A644VEI2</accession>
<keyword evidence="10" id="KW-0949">S-adenosyl-L-methionine</keyword>
<dbReference type="InterPro" id="IPR050554">
    <property type="entry name" value="Met_Synthase/Corrinoid"/>
</dbReference>
<evidence type="ECO:0000256" key="13">
    <source>
        <dbReference type="ARBA" id="ARBA00023167"/>
    </source>
</evidence>
<gene>
    <name evidence="20" type="primary">metH_21</name>
    <name evidence="20" type="ORF">SDC9_35133</name>
</gene>
<keyword evidence="14" id="KW-0170">Cobalt</keyword>
<evidence type="ECO:0000313" key="20">
    <source>
        <dbReference type="EMBL" id="MPL89102.1"/>
    </source>
</evidence>
<dbReference type="EC" id="2.1.1.13" evidence="5"/>
<dbReference type="PROSITE" id="PS51337">
    <property type="entry name" value="B12_BINDING_NTER"/>
    <property type="match status" value="1"/>
</dbReference>
<sequence>MIKIFEGAMGTSLQVMGIADQPCPEYASVKYPDEVMNIHKAYVDVGADILECNTFGANPLKLAQFGLADATEKINIAGVTAARRAAKKGVEIAGNIGPSGRLIAPLGDLNFDEACESYARQIKALAGAGVDYILFETIIDLQEMRAGVLAAKAICNLPIICQLTYDAMGRTVTGTDPSTAAAVLEPLGASIIGMNCSLGPEQLLPLVKELALSTTLPISVQPNAGLPFIKGGKTYFPLTPEEMGYWAPKLVEAGATILGGCCGTTPAHIKAIREAVNKMNPIARTILPTGVRLASRSKSIWLGKGHPTVLIGERINPSGRKAMAAEIKTGNLTAVKREALVQVEAGAGVLDINMGVPGMEQKKLMGHVVGELAMLVNVPFSIDSVEPEVLEAGLRAFAGRALINSVSDKAGVKEKVFALAKKYGAAILVLPLGEKGLPKTTGERIAIAGKLIAEGKRAGLKDNDFMLDPLVLTVASDGQAPSETLNTLREYGNVFGYPTTMGLSNVSFGLPGREDINAAFYALALASGLNAPIINPCNAKIRMMTEVTNVLLGFDNQGVNYSKNYVAAKTIPAAAVTDEDVLGALAGAVMGGEKERAAHLTLQAFAEGHSPREITAEALVKGMNLIGDDFGAGRTFLPQVMLAAEAMKSAFDALKTKINVEDLPCLGKVVLATVKGDVHDLGKNIVGALLSNSGFNVVDLGKDVDPDVILAAAEKEKPDIVGLCALMTTTLGAMEETIKLLQQKTTTTIMVGGAVLTQEYAREIKADLYAADGVQAVKLAKKVIEQ</sequence>
<dbReference type="InterPro" id="IPR036594">
    <property type="entry name" value="Meth_synthase_dom"/>
</dbReference>
<dbReference type="SUPFAM" id="SSF51717">
    <property type="entry name" value="Dihydropteroate synthetase-like"/>
    <property type="match status" value="1"/>
</dbReference>
<keyword evidence="8" id="KW-0846">Cobalamin</keyword>
<dbReference type="GO" id="GO:0046872">
    <property type="term" value="F:metal ion binding"/>
    <property type="evidence" value="ECO:0007669"/>
    <property type="project" value="UniProtKB-KW"/>
</dbReference>
<dbReference type="Gene3D" id="3.40.50.280">
    <property type="entry name" value="Cobalamin-binding domain"/>
    <property type="match status" value="1"/>
</dbReference>
<evidence type="ECO:0000256" key="5">
    <source>
        <dbReference type="ARBA" id="ARBA00012032"/>
    </source>
</evidence>
<keyword evidence="9 20" id="KW-0808">Transferase</keyword>
<evidence type="ECO:0000256" key="6">
    <source>
        <dbReference type="ARBA" id="ARBA00022603"/>
    </source>
</evidence>
<dbReference type="SMART" id="SM01018">
    <property type="entry name" value="B12-binding_2"/>
    <property type="match status" value="1"/>
</dbReference>
<evidence type="ECO:0000256" key="2">
    <source>
        <dbReference type="ARBA" id="ARBA00001956"/>
    </source>
</evidence>
<organism evidence="20">
    <name type="scientific">bioreactor metagenome</name>
    <dbReference type="NCBI Taxonomy" id="1076179"/>
    <lineage>
        <taxon>unclassified sequences</taxon>
        <taxon>metagenomes</taxon>
        <taxon>ecological metagenomes</taxon>
    </lineage>
</organism>
<comment type="pathway">
    <text evidence="3">Amino-acid biosynthesis; L-methionine biosynthesis via de novo pathway; L-methionine from L-homocysteine (MetH route): step 1/1.</text>
</comment>
<dbReference type="InterPro" id="IPR036589">
    <property type="entry name" value="HCY_dom_sf"/>
</dbReference>
<dbReference type="GO" id="GO:0050667">
    <property type="term" value="P:homocysteine metabolic process"/>
    <property type="evidence" value="ECO:0007669"/>
    <property type="project" value="TreeGrafter"/>
</dbReference>
<feature type="domain" description="Hcy-binding" evidence="16">
    <location>
        <begin position="1"/>
        <end position="276"/>
    </location>
</feature>
<dbReference type="Pfam" id="PF02310">
    <property type="entry name" value="B12-binding"/>
    <property type="match status" value="1"/>
</dbReference>
<dbReference type="PROSITE" id="PS50972">
    <property type="entry name" value="PTERIN_BINDING"/>
    <property type="match status" value="1"/>
</dbReference>
<evidence type="ECO:0000256" key="11">
    <source>
        <dbReference type="ARBA" id="ARBA00022723"/>
    </source>
</evidence>
<dbReference type="Pfam" id="PF02574">
    <property type="entry name" value="S-methyl_trans"/>
    <property type="match status" value="1"/>
</dbReference>
<dbReference type="Gene3D" id="1.10.1240.10">
    <property type="entry name" value="Methionine synthase domain"/>
    <property type="match status" value="1"/>
</dbReference>
<evidence type="ECO:0000256" key="1">
    <source>
        <dbReference type="ARBA" id="ARBA00001947"/>
    </source>
</evidence>
<feature type="domain" description="B12-binding N-terminal" evidence="19">
    <location>
        <begin position="572"/>
        <end position="666"/>
    </location>
</feature>